<dbReference type="EMBL" id="CP000847">
    <property type="protein sequence ID" value="ABV75059.1"/>
    <property type="molecule type" value="Genomic_DNA"/>
</dbReference>
<sequence length="57" mass="6554">MQGNKIRNLDQINGIEIEQEYGYLVYNIKVDGLESAEYVLNFSASDKKMSLLEEILN</sequence>
<proteinExistence type="predicted"/>
<dbReference type="HOGENOM" id="CLU_2993813_0_0_5"/>
<gene>
    <name evidence="1" type="ordered locus">A1C_03930</name>
</gene>
<evidence type="ECO:0000313" key="2">
    <source>
        <dbReference type="Proteomes" id="UP000006830"/>
    </source>
</evidence>
<dbReference type="Proteomes" id="UP000006830">
    <property type="component" value="Chromosome"/>
</dbReference>
<organism evidence="1 2">
    <name type="scientific">Rickettsia akari (strain Hartford)</name>
    <dbReference type="NCBI Taxonomy" id="293614"/>
    <lineage>
        <taxon>Bacteria</taxon>
        <taxon>Pseudomonadati</taxon>
        <taxon>Pseudomonadota</taxon>
        <taxon>Alphaproteobacteria</taxon>
        <taxon>Rickettsiales</taxon>
        <taxon>Rickettsiaceae</taxon>
        <taxon>Rickettsieae</taxon>
        <taxon>Rickettsia</taxon>
        <taxon>spotted fever group</taxon>
    </lineage>
</organism>
<protein>
    <submittedName>
        <fullName evidence="1">Uncharacterized protein</fullName>
    </submittedName>
</protein>
<dbReference type="AlphaFoldDB" id="A8GNT4"/>
<evidence type="ECO:0000313" key="1">
    <source>
        <dbReference type="EMBL" id="ABV75059.1"/>
    </source>
</evidence>
<dbReference type="RefSeq" id="WP_012149690.1">
    <property type="nucleotide sequence ID" value="NC_009881.1"/>
</dbReference>
<dbReference type="KEGG" id="rak:A1C_03930"/>
<name>A8GNT4_RICAH</name>
<dbReference type="STRING" id="293614.A1C_03930"/>
<reference evidence="1" key="1">
    <citation type="submission" date="2007-09" db="EMBL/GenBank/DDBJ databases">
        <title>Complete Genome Sequence of Rickettsia akari.</title>
        <authorList>
            <person name="Madan A."/>
            <person name="Fahey J."/>
            <person name="Helton E."/>
            <person name="Ketteman M."/>
            <person name="Madan A."/>
            <person name="Rodrigues S."/>
            <person name="Sanchez A."/>
            <person name="Whiting M."/>
            <person name="Dasch G."/>
            <person name="Eremeeva M."/>
        </authorList>
    </citation>
    <scope>NUCLEOTIDE SEQUENCE</scope>
    <source>
        <strain evidence="1">Hartford</strain>
    </source>
</reference>
<accession>A8GNT4</accession>
<keyword evidence="2" id="KW-1185">Reference proteome</keyword>